<accession>A0A139IAR4</accession>
<feature type="signal peptide" evidence="1">
    <location>
        <begin position="1"/>
        <end position="19"/>
    </location>
</feature>
<reference evidence="2 3" key="1">
    <citation type="submission" date="2015-07" db="EMBL/GenBank/DDBJ databases">
        <title>Comparative genomics of the Sigatoka disease complex on banana suggests a link between parallel evolutionary changes in Pseudocercospora fijiensis and Pseudocercospora eumusae and increased virulence on the banana host.</title>
        <authorList>
            <person name="Chang T.-C."/>
            <person name="Salvucci A."/>
            <person name="Crous P.W."/>
            <person name="Stergiopoulos I."/>
        </authorList>
    </citation>
    <scope>NUCLEOTIDE SEQUENCE [LARGE SCALE GENOMIC DNA]</scope>
    <source>
        <strain evidence="2 3">CBS 116634</strain>
    </source>
</reference>
<dbReference type="OrthoDB" id="3944336at2759"/>
<evidence type="ECO:0000313" key="2">
    <source>
        <dbReference type="EMBL" id="KXT11823.1"/>
    </source>
</evidence>
<evidence type="ECO:0000256" key="1">
    <source>
        <dbReference type="SAM" id="SignalP"/>
    </source>
</evidence>
<feature type="chain" id="PRO_5007297270" description="Apple domain-containing protein" evidence="1">
    <location>
        <begin position="20"/>
        <end position="295"/>
    </location>
</feature>
<gene>
    <name evidence="2" type="ORF">AC579_6076</name>
</gene>
<sequence>MSMLRLLLGLVTLSGLTLAQNSFTCANNDRTIITDSNGTQYILRCGSDTAETSTIATYTEQGFNACFATCSANCLGNQCAPCAGFTFGGAQNSNGTGSGYCYYKAVASNGYNTFSGDRNWALVGAIKRQYYPPMPPSYQCPAQDLNVVTDPNFGYQYVLGCGRETYGGSVGSAVAVADSFNDCFLACATFPGPGNCTAFTYSGAVNGAGAGTCYFKNVASYWVAAPAGSNLVGAIRYANYSGSGYTLVFPTTTTTTTTTSSSSRTSAVASSVASASRGQYCAQLFDIGPVVYCDM</sequence>
<evidence type="ECO:0008006" key="4">
    <source>
        <dbReference type="Google" id="ProtNLM"/>
    </source>
</evidence>
<proteinExistence type="predicted"/>
<dbReference type="EMBL" id="LFZO01000179">
    <property type="protein sequence ID" value="KXT11823.1"/>
    <property type="molecule type" value="Genomic_DNA"/>
</dbReference>
<name>A0A139IAR4_9PEZI</name>
<dbReference type="Proteomes" id="UP000073492">
    <property type="component" value="Unassembled WGS sequence"/>
</dbReference>
<keyword evidence="3" id="KW-1185">Reference proteome</keyword>
<protein>
    <recommendedName>
        <fullName evidence="4">Apple domain-containing protein</fullName>
    </recommendedName>
</protein>
<comment type="caution">
    <text evidence="2">The sequence shown here is derived from an EMBL/GenBank/DDBJ whole genome shotgun (WGS) entry which is preliminary data.</text>
</comment>
<evidence type="ECO:0000313" key="3">
    <source>
        <dbReference type="Proteomes" id="UP000073492"/>
    </source>
</evidence>
<organism evidence="2 3">
    <name type="scientific">Pseudocercospora musae</name>
    <dbReference type="NCBI Taxonomy" id="113226"/>
    <lineage>
        <taxon>Eukaryota</taxon>
        <taxon>Fungi</taxon>
        <taxon>Dikarya</taxon>
        <taxon>Ascomycota</taxon>
        <taxon>Pezizomycotina</taxon>
        <taxon>Dothideomycetes</taxon>
        <taxon>Dothideomycetidae</taxon>
        <taxon>Mycosphaerellales</taxon>
        <taxon>Mycosphaerellaceae</taxon>
        <taxon>Pseudocercospora</taxon>
    </lineage>
</organism>
<dbReference type="AlphaFoldDB" id="A0A139IAR4"/>
<keyword evidence="1" id="KW-0732">Signal</keyword>